<keyword evidence="2" id="KW-1185">Reference proteome</keyword>
<protein>
    <submittedName>
        <fullName evidence="1">Uncharacterized protein</fullName>
    </submittedName>
</protein>
<evidence type="ECO:0000313" key="1">
    <source>
        <dbReference type="EMBL" id="KAH8036445.1"/>
    </source>
</evidence>
<name>A0A9J6EQL5_RHIMP</name>
<dbReference type="Proteomes" id="UP000821866">
    <property type="component" value="Chromosome 10"/>
</dbReference>
<gene>
    <name evidence="1" type="ORF">HPB51_000547</name>
</gene>
<dbReference type="EMBL" id="JABSTU010000002">
    <property type="protein sequence ID" value="KAH8036445.1"/>
    <property type="molecule type" value="Genomic_DNA"/>
</dbReference>
<reference evidence="1" key="2">
    <citation type="submission" date="2021-09" db="EMBL/GenBank/DDBJ databases">
        <authorList>
            <person name="Jia N."/>
            <person name="Wang J."/>
            <person name="Shi W."/>
            <person name="Du L."/>
            <person name="Sun Y."/>
            <person name="Zhan W."/>
            <person name="Jiang J."/>
            <person name="Wang Q."/>
            <person name="Zhang B."/>
            <person name="Ji P."/>
            <person name="Sakyi L.B."/>
            <person name="Cui X."/>
            <person name="Yuan T."/>
            <person name="Jiang B."/>
            <person name="Yang W."/>
            <person name="Lam T.T.-Y."/>
            <person name="Chang Q."/>
            <person name="Ding S."/>
            <person name="Wang X."/>
            <person name="Zhu J."/>
            <person name="Ruan X."/>
            <person name="Zhao L."/>
            <person name="Wei J."/>
            <person name="Que T."/>
            <person name="Du C."/>
            <person name="Cheng J."/>
            <person name="Dai P."/>
            <person name="Han X."/>
            <person name="Huang E."/>
            <person name="Gao Y."/>
            <person name="Liu J."/>
            <person name="Shao H."/>
            <person name="Ye R."/>
            <person name="Li L."/>
            <person name="Wei W."/>
            <person name="Wang X."/>
            <person name="Wang C."/>
            <person name="Huo Q."/>
            <person name="Li W."/>
            <person name="Guo W."/>
            <person name="Chen H."/>
            <person name="Chen S."/>
            <person name="Zhou L."/>
            <person name="Zhou L."/>
            <person name="Ni X."/>
            <person name="Tian J."/>
            <person name="Zhou Y."/>
            <person name="Sheng Y."/>
            <person name="Liu T."/>
            <person name="Pan Y."/>
            <person name="Xia L."/>
            <person name="Li J."/>
            <person name="Zhao F."/>
            <person name="Cao W."/>
        </authorList>
    </citation>
    <scope>NUCLEOTIDE SEQUENCE</scope>
    <source>
        <strain evidence="1">Rmic-2018</strain>
        <tissue evidence="1">Larvae</tissue>
    </source>
</reference>
<proteinExistence type="predicted"/>
<dbReference type="AlphaFoldDB" id="A0A9J6EQL5"/>
<organism evidence="1 2">
    <name type="scientific">Rhipicephalus microplus</name>
    <name type="common">Cattle tick</name>
    <name type="synonym">Boophilus microplus</name>
    <dbReference type="NCBI Taxonomy" id="6941"/>
    <lineage>
        <taxon>Eukaryota</taxon>
        <taxon>Metazoa</taxon>
        <taxon>Ecdysozoa</taxon>
        <taxon>Arthropoda</taxon>
        <taxon>Chelicerata</taxon>
        <taxon>Arachnida</taxon>
        <taxon>Acari</taxon>
        <taxon>Parasitiformes</taxon>
        <taxon>Ixodida</taxon>
        <taxon>Ixodoidea</taxon>
        <taxon>Ixodidae</taxon>
        <taxon>Rhipicephalinae</taxon>
        <taxon>Rhipicephalus</taxon>
        <taxon>Boophilus</taxon>
    </lineage>
</organism>
<reference evidence="1" key="1">
    <citation type="journal article" date="2020" name="Cell">
        <title>Large-Scale Comparative Analyses of Tick Genomes Elucidate Their Genetic Diversity and Vector Capacities.</title>
        <authorList>
            <consortium name="Tick Genome and Microbiome Consortium (TIGMIC)"/>
            <person name="Jia N."/>
            <person name="Wang J."/>
            <person name="Shi W."/>
            <person name="Du L."/>
            <person name="Sun Y."/>
            <person name="Zhan W."/>
            <person name="Jiang J.F."/>
            <person name="Wang Q."/>
            <person name="Zhang B."/>
            <person name="Ji P."/>
            <person name="Bell-Sakyi L."/>
            <person name="Cui X.M."/>
            <person name="Yuan T.T."/>
            <person name="Jiang B.G."/>
            <person name="Yang W.F."/>
            <person name="Lam T.T."/>
            <person name="Chang Q.C."/>
            <person name="Ding S.J."/>
            <person name="Wang X.J."/>
            <person name="Zhu J.G."/>
            <person name="Ruan X.D."/>
            <person name="Zhao L."/>
            <person name="Wei J.T."/>
            <person name="Ye R.Z."/>
            <person name="Que T.C."/>
            <person name="Du C.H."/>
            <person name="Zhou Y.H."/>
            <person name="Cheng J.X."/>
            <person name="Dai P.F."/>
            <person name="Guo W.B."/>
            <person name="Han X.H."/>
            <person name="Huang E.J."/>
            <person name="Li L.F."/>
            <person name="Wei W."/>
            <person name="Gao Y.C."/>
            <person name="Liu J.Z."/>
            <person name="Shao H.Z."/>
            <person name="Wang X."/>
            <person name="Wang C.C."/>
            <person name="Yang T.C."/>
            <person name="Huo Q.B."/>
            <person name="Li W."/>
            <person name="Chen H.Y."/>
            <person name="Chen S.E."/>
            <person name="Zhou L.G."/>
            <person name="Ni X.B."/>
            <person name="Tian J.H."/>
            <person name="Sheng Y."/>
            <person name="Liu T."/>
            <person name="Pan Y.S."/>
            <person name="Xia L.Y."/>
            <person name="Li J."/>
            <person name="Zhao F."/>
            <person name="Cao W.C."/>
        </authorList>
    </citation>
    <scope>NUCLEOTIDE SEQUENCE</scope>
    <source>
        <strain evidence="1">Rmic-2018</strain>
    </source>
</reference>
<accession>A0A9J6EQL5</accession>
<sequence>MKYSVVVETDLTLTINVAKASVKRLGSNMVVPSVIDSKRQLLELLEGVERFDSAQRSSSENSTADIFDTVASLLNELYTAQESDNTPIIQLLAEQVKLTSTKKNNGATL</sequence>
<evidence type="ECO:0000313" key="2">
    <source>
        <dbReference type="Proteomes" id="UP000821866"/>
    </source>
</evidence>
<comment type="caution">
    <text evidence="1">The sequence shown here is derived from an EMBL/GenBank/DDBJ whole genome shotgun (WGS) entry which is preliminary data.</text>
</comment>